<evidence type="ECO:0000313" key="2">
    <source>
        <dbReference type="EMBL" id="VVT10092.1"/>
    </source>
</evidence>
<name>A0A5E7YUU8_9SPHN</name>
<reference evidence="2 3" key="1">
    <citation type="submission" date="2019-09" db="EMBL/GenBank/DDBJ databases">
        <authorList>
            <person name="Dittami M. S."/>
        </authorList>
    </citation>
    <scope>NUCLEOTIDE SEQUENCE [LARGE SCALE GENOMIC DNA]</scope>
    <source>
        <strain evidence="2">SPHINGO391</strain>
    </source>
</reference>
<feature type="transmembrane region" description="Helical" evidence="1">
    <location>
        <begin position="12"/>
        <end position="36"/>
    </location>
</feature>
<feature type="transmembrane region" description="Helical" evidence="1">
    <location>
        <begin position="56"/>
        <end position="77"/>
    </location>
</feature>
<evidence type="ECO:0000313" key="3">
    <source>
        <dbReference type="Proteomes" id="UP000326857"/>
    </source>
</evidence>
<gene>
    <name evidence="2" type="ORF">SPHINGO391_390387</name>
</gene>
<sequence>MAKTPDPNRFHRIVGWVFATGFLMLIGLPVLVTITMGECLPHDHLGVSDCLVNKRIEFFASIFGLPILASVVGWLTYRWSRFLG</sequence>
<keyword evidence="1" id="KW-1133">Transmembrane helix</keyword>
<evidence type="ECO:0000256" key="1">
    <source>
        <dbReference type="SAM" id="Phobius"/>
    </source>
</evidence>
<dbReference type="Proteomes" id="UP000326857">
    <property type="component" value="Unassembled WGS sequence"/>
</dbReference>
<keyword evidence="1" id="KW-0472">Membrane</keyword>
<organism evidence="2 3">
    <name type="scientific">Sphingomonas aurantiaca</name>
    <dbReference type="NCBI Taxonomy" id="185949"/>
    <lineage>
        <taxon>Bacteria</taxon>
        <taxon>Pseudomonadati</taxon>
        <taxon>Pseudomonadota</taxon>
        <taxon>Alphaproteobacteria</taxon>
        <taxon>Sphingomonadales</taxon>
        <taxon>Sphingomonadaceae</taxon>
        <taxon>Sphingomonas</taxon>
    </lineage>
</organism>
<proteinExistence type="predicted"/>
<protein>
    <submittedName>
        <fullName evidence="2">Uncharacterized protein</fullName>
    </submittedName>
</protein>
<accession>A0A5E7YUU8</accession>
<dbReference type="EMBL" id="CABVLI010000033">
    <property type="protein sequence ID" value="VVT10092.1"/>
    <property type="molecule type" value="Genomic_DNA"/>
</dbReference>
<dbReference type="AlphaFoldDB" id="A0A5E7YUU8"/>
<keyword evidence="1" id="KW-0812">Transmembrane</keyword>